<gene>
    <name evidence="2" type="ORF">CCZ37_16935</name>
</gene>
<keyword evidence="3" id="KW-1185">Reference proteome</keyword>
<dbReference type="Gene3D" id="1.10.30.50">
    <property type="match status" value="1"/>
</dbReference>
<reference evidence="2 3" key="1">
    <citation type="submission" date="2017-08" db="EMBL/GenBank/DDBJ databases">
        <title>The Vibrio qinghaiensis sp.-Q67 is a luminous bacteria isolated firstly from Qinghai lake, Qinghai province, China, which has been proved to be very sensitive to detect environmental and food pollutants. Therefore, complete genome analysis of V. qinghaiensis sp.-Q67 highlights the potential application of this strain on detection of hazards in the contaminated environments.</title>
        <authorList>
            <person name="Gong L."/>
        </authorList>
    </citation>
    <scope>NUCLEOTIDE SEQUENCE [LARGE SCALE GENOMIC DNA]</scope>
    <source>
        <strain evidence="2 3">Q67</strain>
    </source>
</reference>
<dbReference type="Pfam" id="PF01844">
    <property type="entry name" value="HNH"/>
    <property type="match status" value="1"/>
</dbReference>
<dbReference type="KEGG" id="vqi:CCZ37_16935"/>
<sequence>MKEKIKQAFVRYDEGERPQNYGRPGHWYVLDQENVIYPAKIIWALANNISDTTDFHSKYAREQFVLNGFGLFDSRNQKDNDFDTAVDIAIKDSPENRRKRLAQATKKPKVIYEMVKRFKRNPDVVAEVILRADGKCEGCNKAAPFPRRTDGTGYLEVHHKLPLANGGEDTVENAVAMCPNCHREAHFG</sequence>
<dbReference type="GO" id="GO:0004519">
    <property type="term" value="F:endonuclease activity"/>
    <property type="evidence" value="ECO:0007669"/>
    <property type="project" value="InterPro"/>
</dbReference>
<dbReference type="Proteomes" id="UP000215148">
    <property type="component" value="Chromosome 2"/>
</dbReference>
<dbReference type="SMART" id="SM00507">
    <property type="entry name" value="HNHc"/>
    <property type="match status" value="1"/>
</dbReference>
<dbReference type="InterPro" id="IPR002711">
    <property type="entry name" value="HNH"/>
</dbReference>
<evidence type="ECO:0000259" key="1">
    <source>
        <dbReference type="SMART" id="SM00507"/>
    </source>
</evidence>
<organism evidence="2 3">
    <name type="scientific">Vibrio qinghaiensis</name>
    <dbReference type="NCBI Taxonomy" id="2025808"/>
    <lineage>
        <taxon>Bacteria</taxon>
        <taxon>Pseudomonadati</taxon>
        <taxon>Pseudomonadota</taxon>
        <taxon>Gammaproteobacteria</taxon>
        <taxon>Vibrionales</taxon>
        <taxon>Vibrionaceae</taxon>
        <taxon>Vibrio</taxon>
    </lineage>
</organism>
<dbReference type="AlphaFoldDB" id="A0A223N2P8"/>
<dbReference type="InterPro" id="IPR003615">
    <property type="entry name" value="HNH_nuc"/>
</dbReference>
<accession>A0A223N2P8</accession>
<name>A0A223N2P8_9VIBR</name>
<evidence type="ECO:0000313" key="3">
    <source>
        <dbReference type="Proteomes" id="UP000215148"/>
    </source>
</evidence>
<dbReference type="EMBL" id="CP022742">
    <property type="protein sequence ID" value="ASU24172.1"/>
    <property type="molecule type" value="Genomic_DNA"/>
</dbReference>
<dbReference type="GO" id="GO:0008270">
    <property type="term" value="F:zinc ion binding"/>
    <property type="evidence" value="ECO:0007669"/>
    <property type="project" value="InterPro"/>
</dbReference>
<dbReference type="RefSeq" id="WP_094501656.1">
    <property type="nucleotide sequence ID" value="NZ_CAWNHI010000002.1"/>
</dbReference>
<evidence type="ECO:0000313" key="2">
    <source>
        <dbReference type="EMBL" id="ASU24172.1"/>
    </source>
</evidence>
<dbReference type="GO" id="GO:0003676">
    <property type="term" value="F:nucleic acid binding"/>
    <property type="evidence" value="ECO:0007669"/>
    <property type="project" value="InterPro"/>
</dbReference>
<proteinExistence type="predicted"/>
<protein>
    <recommendedName>
        <fullName evidence="1">HNH nuclease domain-containing protein</fullName>
    </recommendedName>
</protein>
<feature type="domain" description="HNH nuclease" evidence="1">
    <location>
        <begin position="124"/>
        <end position="183"/>
    </location>
</feature>
<dbReference type="CDD" id="cd00085">
    <property type="entry name" value="HNHc"/>
    <property type="match status" value="1"/>
</dbReference>